<feature type="signal peptide" evidence="9">
    <location>
        <begin position="1"/>
        <end position="21"/>
    </location>
</feature>
<dbReference type="InterPro" id="IPR001223">
    <property type="entry name" value="Glyco_hydro18_cat"/>
</dbReference>
<dbReference type="GeneID" id="27321229"/>
<dbReference type="PROSITE" id="PS51910">
    <property type="entry name" value="GH18_2"/>
    <property type="match status" value="1"/>
</dbReference>
<keyword evidence="4" id="KW-0146">Chitin degradation</keyword>
<dbReference type="VEuPathDB" id="FungiDB:PV10_03384"/>
<feature type="compositionally biased region" description="Basic and acidic residues" evidence="8">
    <location>
        <begin position="969"/>
        <end position="980"/>
    </location>
</feature>
<evidence type="ECO:0000256" key="9">
    <source>
        <dbReference type="SAM" id="SignalP"/>
    </source>
</evidence>
<evidence type="ECO:0000256" key="2">
    <source>
        <dbReference type="ARBA" id="ARBA00012729"/>
    </source>
</evidence>
<feature type="region of interest" description="Disordered" evidence="8">
    <location>
        <begin position="73"/>
        <end position="110"/>
    </location>
</feature>
<feature type="compositionally biased region" description="Low complexity" evidence="8">
    <location>
        <begin position="144"/>
        <end position="439"/>
    </location>
</feature>
<dbReference type="GO" id="GO:0006032">
    <property type="term" value="P:chitin catabolic process"/>
    <property type="evidence" value="ECO:0007669"/>
    <property type="project" value="UniProtKB-KW"/>
</dbReference>
<dbReference type="RefSeq" id="XP_016227343.1">
    <property type="nucleotide sequence ID" value="XM_016367825.1"/>
</dbReference>
<dbReference type="InterPro" id="IPR017853">
    <property type="entry name" value="GH"/>
</dbReference>
<accession>A0A0D1ZP59</accession>
<dbReference type="EMBL" id="KN847521">
    <property type="protein sequence ID" value="KIV95769.1"/>
    <property type="molecule type" value="Genomic_DNA"/>
</dbReference>
<dbReference type="OMA" id="DGEMNST"/>
<evidence type="ECO:0000256" key="1">
    <source>
        <dbReference type="ARBA" id="ARBA00000822"/>
    </source>
</evidence>
<evidence type="ECO:0000256" key="7">
    <source>
        <dbReference type="ARBA" id="ARBA00023326"/>
    </source>
</evidence>
<dbReference type="Proteomes" id="UP000054302">
    <property type="component" value="Unassembled WGS sequence"/>
</dbReference>
<dbReference type="AlphaFoldDB" id="A0A0D1ZP59"/>
<evidence type="ECO:0000256" key="6">
    <source>
        <dbReference type="ARBA" id="ARBA00023295"/>
    </source>
</evidence>
<feature type="compositionally biased region" description="Basic residues" evidence="8">
    <location>
        <begin position="981"/>
        <end position="991"/>
    </location>
</feature>
<name>A0A0D1ZP59_EXOME</name>
<feature type="domain" description="GH18" evidence="10">
    <location>
        <begin position="562"/>
        <end position="942"/>
    </location>
</feature>
<sequence>MARFRVVYFLSFLFCLGLCQATAVDFLQRAQDLKAGLELLKEASAEYFKETATDLDTGSDPEYLVPRDPQFGPPGGIRPGGFGSPRPPWAGGPFFPPRPPNPNPAPTTPEDFARQVAELIDQLGNSLEALILFLRSNFPTLPPTTSTQSSSITSSSSSRPSTSYSTTTSVSSTLVTTTTTTSTVTSASTSGITESTIESSSATITSTSTSFGSTTSTSISTTSGSESTTSTNSLSSTSTTLDITSSTTVSDDTRSTTTIDPGTATTTDQTSSTSSDVTTTTSDDVTSTSDFMSTTSSTTSTTSGIDETTISTAISTTSEDDTTTTTTNSEATTTTTSVDETTSTSLDASSTTSFESTTTTSLDDMTTGTTTTSSSIDDETTSSTTITTPTTTSTETTTVSSTSFDESTTDPPITTFTTSTSATETSLSTTSSDDEGTTSSITAVSSTFFSTSDESIMTTFSDTTSTTSTSIFTDVTSTTTDGETTTSTTEPTTTATTTETTFVSTTESATTTFSDTTSTVTTTEEDTTTTTTSDTETTTTTTTSTTTSSTTSIPTFNPQARNLNAAYYGQTPLTQNVPLSQVCADTSVDIVILGFITTFYNGAYPTLNMGSHCWAATSAQLAANGPGLVDCVGDGFAAQVAQCQNQGKKVMLSMGGAAEYSDLAIPSPSAAVDLASTLWNLFLGGDDDTIAPLRPFGDVVFDGLDFDNEDPANSDNLASLATALRSLMDADPRPFYLSAAPQCPYPDLSVPVPQFISTIDFWFVQFYNNPSCQVDAGPGFLASLQLWSDTLGAGSGSPDKKARMKPRFVSGSGPGGHQLQHTHRRPSQHPRHRPATDVDATNPFDVPVLKSIDSRSVNNGVTSPLLFIGTAAFSWDTGGGSSNGYVTPSAYAAILQDVKNLNLPNLAGAAFWDGAYLVTGVEIVDGEPRTLADVVKDVLRPEALDDDDDDVDPPLDTRRKRSMSNESETGMKRSADVVDRKPKHKSRRKGRNNNNNFDQVDEAASMWRGRRSK</sequence>
<feature type="region of interest" description="Disordered" evidence="8">
    <location>
        <begin position="794"/>
        <end position="840"/>
    </location>
</feature>
<evidence type="ECO:0000313" key="11">
    <source>
        <dbReference type="EMBL" id="KIV95769.1"/>
    </source>
</evidence>
<evidence type="ECO:0000256" key="8">
    <source>
        <dbReference type="SAM" id="MobiDB-lite"/>
    </source>
</evidence>
<keyword evidence="5" id="KW-0119">Carbohydrate metabolism</keyword>
<feature type="region of interest" description="Disordered" evidence="8">
    <location>
        <begin position="943"/>
        <end position="1013"/>
    </location>
</feature>
<dbReference type="Gene3D" id="3.20.20.80">
    <property type="entry name" value="Glycosidases"/>
    <property type="match status" value="1"/>
</dbReference>
<feature type="compositionally biased region" description="Pro residues" evidence="8">
    <location>
        <begin position="85"/>
        <end position="107"/>
    </location>
</feature>
<protein>
    <recommendedName>
        <fullName evidence="2">chitinase</fullName>
        <ecNumber evidence="2">3.2.1.14</ecNumber>
    </recommendedName>
</protein>
<keyword evidence="3" id="KW-0378">Hydrolase</keyword>
<evidence type="ECO:0000259" key="10">
    <source>
        <dbReference type="PROSITE" id="PS51910"/>
    </source>
</evidence>
<reference evidence="11 12" key="1">
    <citation type="submission" date="2015-01" db="EMBL/GenBank/DDBJ databases">
        <title>The Genome Sequence of Exophiala mesophila CBS40295.</title>
        <authorList>
            <consortium name="The Broad Institute Genomics Platform"/>
            <person name="Cuomo C."/>
            <person name="de Hoog S."/>
            <person name="Gorbushina A."/>
            <person name="Stielow B."/>
            <person name="Teixiera M."/>
            <person name="Abouelleil A."/>
            <person name="Chapman S.B."/>
            <person name="Priest M."/>
            <person name="Young S.K."/>
            <person name="Wortman J."/>
            <person name="Nusbaum C."/>
            <person name="Birren B."/>
        </authorList>
    </citation>
    <scope>NUCLEOTIDE SEQUENCE [LARGE SCALE GENOMIC DNA]</scope>
    <source>
        <strain evidence="11 12">CBS 40295</strain>
    </source>
</reference>
<organism evidence="11 12">
    <name type="scientific">Exophiala mesophila</name>
    <name type="common">Black yeast-like fungus</name>
    <dbReference type="NCBI Taxonomy" id="212818"/>
    <lineage>
        <taxon>Eukaryota</taxon>
        <taxon>Fungi</taxon>
        <taxon>Dikarya</taxon>
        <taxon>Ascomycota</taxon>
        <taxon>Pezizomycotina</taxon>
        <taxon>Eurotiomycetes</taxon>
        <taxon>Chaetothyriomycetidae</taxon>
        <taxon>Chaetothyriales</taxon>
        <taxon>Herpotrichiellaceae</taxon>
        <taxon>Exophiala</taxon>
    </lineage>
</organism>
<feature type="chain" id="PRO_5002253003" description="chitinase" evidence="9">
    <location>
        <begin position="22"/>
        <end position="1013"/>
    </location>
</feature>
<dbReference type="SUPFAM" id="SSF51445">
    <property type="entry name" value="(Trans)glycosidases"/>
    <property type="match status" value="1"/>
</dbReference>
<proteinExistence type="predicted"/>
<dbReference type="GO" id="GO:0005576">
    <property type="term" value="C:extracellular region"/>
    <property type="evidence" value="ECO:0007669"/>
    <property type="project" value="TreeGrafter"/>
</dbReference>
<dbReference type="GO" id="GO:0008843">
    <property type="term" value="F:endochitinase activity"/>
    <property type="evidence" value="ECO:0007669"/>
    <property type="project" value="UniProtKB-EC"/>
</dbReference>
<feature type="compositionally biased region" description="Basic residues" evidence="8">
    <location>
        <begin position="820"/>
        <end position="833"/>
    </location>
</feature>
<dbReference type="EC" id="3.2.1.14" evidence="2"/>
<feature type="region of interest" description="Disordered" evidence="8">
    <location>
        <begin position="476"/>
        <end position="556"/>
    </location>
</feature>
<evidence type="ECO:0000256" key="4">
    <source>
        <dbReference type="ARBA" id="ARBA00023024"/>
    </source>
</evidence>
<dbReference type="STRING" id="212818.A0A0D1ZP59"/>
<dbReference type="OrthoDB" id="2425929at2759"/>
<dbReference type="PANTHER" id="PTHR45708">
    <property type="entry name" value="ENDOCHITINASE"/>
    <property type="match status" value="1"/>
</dbReference>
<feature type="compositionally biased region" description="Acidic residues" evidence="8">
    <location>
        <begin position="944"/>
        <end position="953"/>
    </location>
</feature>
<dbReference type="PANTHER" id="PTHR45708:SF49">
    <property type="entry name" value="ENDOCHITINASE"/>
    <property type="match status" value="1"/>
</dbReference>
<evidence type="ECO:0000256" key="5">
    <source>
        <dbReference type="ARBA" id="ARBA00023277"/>
    </source>
</evidence>
<keyword evidence="9" id="KW-0732">Signal</keyword>
<feature type="region of interest" description="Disordered" evidence="8">
    <location>
        <begin position="142"/>
        <end position="439"/>
    </location>
</feature>
<feature type="compositionally biased region" description="Gly residues" evidence="8">
    <location>
        <begin position="73"/>
        <end position="83"/>
    </location>
</feature>
<gene>
    <name evidence="11" type="ORF">PV10_03384</name>
</gene>
<dbReference type="InterPro" id="IPR050542">
    <property type="entry name" value="Glycosyl_Hydrlase18_Chitinase"/>
</dbReference>
<keyword evidence="12" id="KW-1185">Reference proteome</keyword>
<dbReference type="InterPro" id="IPR001579">
    <property type="entry name" value="Glyco_hydro_18_chit_AS"/>
</dbReference>
<keyword evidence="6" id="KW-0326">Glycosidase</keyword>
<dbReference type="PROSITE" id="PS01095">
    <property type="entry name" value="GH18_1"/>
    <property type="match status" value="1"/>
</dbReference>
<evidence type="ECO:0000256" key="3">
    <source>
        <dbReference type="ARBA" id="ARBA00022801"/>
    </source>
</evidence>
<comment type="catalytic activity">
    <reaction evidence="1">
        <text>Random endo-hydrolysis of N-acetyl-beta-D-glucosaminide (1-&gt;4)-beta-linkages in chitin and chitodextrins.</text>
        <dbReference type="EC" id="3.2.1.14"/>
    </reaction>
</comment>
<keyword evidence="7" id="KW-0624">Polysaccharide degradation</keyword>
<dbReference type="HOGENOM" id="CLU_297364_0_0_1"/>
<evidence type="ECO:0000313" key="12">
    <source>
        <dbReference type="Proteomes" id="UP000054302"/>
    </source>
</evidence>
<dbReference type="GO" id="GO:0000272">
    <property type="term" value="P:polysaccharide catabolic process"/>
    <property type="evidence" value="ECO:0007669"/>
    <property type="project" value="UniProtKB-KW"/>
</dbReference>